<dbReference type="PROSITE" id="PS00761">
    <property type="entry name" value="SPASE_I_3"/>
    <property type="match status" value="1"/>
</dbReference>
<dbReference type="Pfam" id="PF10502">
    <property type="entry name" value="Peptidase_S26"/>
    <property type="match status" value="1"/>
</dbReference>
<evidence type="ECO:0000256" key="4">
    <source>
        <dbReference type="ARBA" id="ARBA00019232"/>
    </source>
</evidence>
<dbReference type="Proteomes" id="UP001257277">
    <property type="component" value="Unassembled WGS sequence"/>
</dbReference>
<name>A0ABU3LH35_9FLAO</name>
<feature type="domain" description="Peptidase S26" evidence="7">
    <location>
        <begin position="13"/>
        <end position="224"/>
    </location>
</feature>
<comment type="caution">
    <text evidence="8">The sequence shown here is derived from an EMBL/GenBank/DDBJ whole genome shotgun (WGS) entry which is preliminary data.</text>
</comment>
<reference evidence="8 9" key="1">
    <citation type="submission" date="2023-09" db="EMBL/GenBank/DDBJ databases">
        <title>Novel taxa isolated from Blanes Bay.</title>
        <authorList>
            <person name="Rey-Velasco X."/>
            <person name="Lucena T."/>
        </authorList>
    </citation>
    <scope>NUCLEOTIDE SEQUENCE [LARGE SCALE GENOMIC DNA]</scope>
    <source>
        <strain evidence="8 9">S356</strain>
    </source>
</reference>
<feature type="transmembrane region" description="Helical" evidence="6">
    <location>
        <begin position="7"/>
        <end position="31"/>
    </location>
</feature>
<proteinExistence type="inferred from homology"/>
<comment type="catalytic activity">
    <reaction evidence="1 6">
        <text>Cleavage of hydrophobic, N-terminal signal or leader sequences from secreted and periplasmic proteins.</text>
        <dbReference type="EC" id="3.4.21.89"/>
    </reaction>
</comment>
<evidence type="ECO:0000256" key="2">
    <source>
        <dbReference type="ARBA" id="ARBA00009370"/>
    </source>
</evidence>
<comment type="similarity">
    <text evidence="2 6">Belongs to the peptidase S26 family.</text>
</comment>
<keyword evidence="6" id="KW-1133">Transmembrane helix</keyword>
<sequence>MKKKIIRLLGIITIIGAFYFFILYPTGWLVFYSNPSTANDPGIKMGDRAISSNLATPKIFDFIVFNYEDSFFGKYEKVFRLVGRENDTIQIIGGVLFRNGKNLDNSLELKYSYEISTENMNRLRSDNLLNEDLEVLRVSDSLHYLFIKESDPIIRNYGLNRRMDSIDYVDDIILEKFKKPWNKDYFGPVIVPNGKFFVLGDNRDYSEDSRFTGFVNQEDLKGVILKVF</sequence>
<dbReference type="EMBL" id="JAVTTO010000004">
    <property type="protein sequence ID" value="MDT7833017.1"/>
    <property type="molecule type" value="Genomic_DNA"/>
</dbReference>
<evidence type="ECO:0000313" key="8">
    <source>
        <dbReference type="EMBL" id="MDT7833017.1"/>
    </source>
</evidence>
<dbReference type="RefSeq" id="WP_349242268.1">
    <property type="nucleotide sequence ID" value="NZ_JAVTTO010000004.1"/>
</dbReference>
<organism evidence="8 9">
    <name type="scientific">Asprobacillus argus</name>
    <dbReference type="NCBI Taxonomy" id="3076534"/>
    <lineage>
        <taxon>Bacteria</taxon>
        <taxon>Pseudomonadati</taxon>
        <taxon>Bacteroidota</taxon>
        <taxon>Flavobacteriia</taxon>
        <taxon>Flavobacteriales</taxon>
        <taxon>Flavobacteriaceae</taxon>
        <taxon>Asprobacillus</taxon>
    </lineage>
</organism>
<dbReference type="PRINTS" id="PR00727">
    <property type="entry name" value="LEADERPTASE"/>
</dbReference>
<protein>
    <recommendedName>
        <fullName evidence="4 6">Signal peptidase I</fullName>
        <ecNumber evidence="3 6">3.4.21.89</ecNumber>
    </recommendedName>
</protein>
<dbReference type="InterPro" id="IPR019533">
    <property type="entry name" value="Peptidase_S26"/>
</dbReference>
<keyword evidence="5 6" id="KW-0378">Hydrolase</keyword>
<evidence type="ECO:0000256" key="1">
    <source>
        <dbReference type="ARBA" id="ARBA00000677"/>
    </source>
</evidence>
<evidence type="ECO:0000313" key="9">
    <source>
        <dbReference type="Proteomes" id="UP001257277"/>
    </source>
</evidence>
<gene>
    <name evidence="8" type="primary">lepB</name>
    <name evidence="8" type="ORF">RQM59_11535</name>
</gene>
<keyword evidence="6" id="KW-0812">Transmembrane</keyword>
<dbReference type="EC" id="3.4.21.89" evidence="3 6"/>
<dbReference type="SUPFAM" id="SSF51306">
    <property type="entry name" value="LexA/Signal peptidase"/>
    <property type="match status" value="1"/>
</dbReference>
<dbReference type="GO" id="GO:0009003">
    <property type="term" value="F:signal peptidase activity"/>
    <property type="evidence" value="ECO:0007669"/>
    <property type="project" value="UniProtKB-EC"/>
</dbReference>
<dbReference type="InterPro" id="IPR000223">
    <property type="entry name" value="Pept_S26A_signal_pept_1"/>
</dbReference>
<keyword evidence="9" id="KW-1185">Reference proteome</keyword>
<dbReference type="InterPro" id="IPR019758">
    <property type="entry name" value="Pept_S26A_signal_pept_1_CS"/>
</dbReference>
<accession>A0ABU3LH35</accession>
<evidence type="ECO:0000256" key="5">
    <source>
        <dbReference type="ARBA" id="ARBA00022801"/>
    </source>
</evidence>
<evidence type="ECO:0000259" key="7">
    <source>
        <dbReference type="Pfam" id="PF10502"/>
    </source>
</evidence>
<evidence type="ECO:0000256" key="6">
    <source>
        <dbReference type="RuleBase" id="RU362042"/>
    </source>
</evidence>
<dbReference type="Gene3D" id="2.10.109.10">
    <property type="entry name" value="Umud Fragment, subunit A"/>
    <property type="match status" value="1"/>
</dbReference>
<keyword evidence="6" id="KW-0472">Membrane</keyword>
<keyword evidence="6" id="KW-0645">Protease</keyword>
<dbReference type="PANTHER" id="PTHR43390:SF1">
    <property type="entry name" value="CHLOROPLAST PROCESSING PEPTIDASE"/>
    <property type="match status" value="1"/>
</dbReference>
<dbReference type="PANTHER" id="PTHR43390">
    <property type="entry name" value="SIGNAL PEPTIDASE I"/>
    <property type="match status" value="1"/>
</dbReference>
<evidence type="ECO:0000256" key="3">
    <source>
        <dbReference type="ARBA" id="ARBA00013208"/>
    </source>
</evidence>
<dbReference type="NCBIfam" id="TIGR02227">
    <property type="entry name" value="sigpep_I_bact"/>
    <property type="match status" value="1"/>
</dbReference>
<dbReference type="InterPro" id="IPR036286">
    <property type="entry name" value="LexA/Signal_pep-like_sf"/>
</dbReference>
<dbReference type="CDD" id="cd06530">
    <property type="entry name" value="S26_SPase_I"/>
    <property type="match status" value="1"/>
</dbReference>
<comment type="subcellular location">
    <subcellularLocation>
        <location evidence="6">Membrane</location>
        <topology evidence="6">Single-pass type II membrane protein</topology>
    </subcellularLocation>
</comment>